<dbReference type="EMBL" id="VEVP01000018">
    <property type="protein sequence ID" value="TNU90379.1"/>
    <property type="molecule type" value="Genomic_DNA"/>
</dbReference>
<dbReference type="PANTHER" id="PTHR43566">
    <property type="entry name" value="CONSERVED PROTEIN"/>
    <property type="match status" value="1"/>
</dbReference>
<sequence>MHEYRRPLVNTLVARMREPRRFIQMLVGPRQTGKSTAIRQALAQVDLPRHVALASIDSSSRDWLRAQWLQARNLINEGSPSALLVIDEVQLVSQWSAVVKELWDEDTWSGIDLRVVLTGSSSILLQRGLVEGLTGRFETIRSTHWEFAECKDAFGYSLDDFLFFGGYPGGAALKDDEQRWLSYINDAVIEPSISKDVIALEEVRKPALMRKLFHLGAPYSGQELSYRKILGQLDDAGNTTTVAHYLDLLDGAGLLCGLQKHDPKLIREKASSPRLMVYDTSLMTATYGRYRDFLLTDPERKGHLVESAVGAFLLAQSKKQNFEVHWWREGSNEVDFVLAQGESVTAIEVKSGRVKSLKGLTAFVNLVPHARTLVVGSSECPLEAFLHGDVPLL</sequence>
<dbReference type="InterPro" id="IPR025420">
    <property type="entry name" value="DUF4143"/>
</dbReference>
<dbReference type="InterPro" id="IPR041682">
    <property type="entry name" value="AAA_14"/>
</dbReference>
<keyword evidence="3" id="KW-0547">Nucleotide-binding</keyword>
<dbReference type="PANTHER" id="PTHR43566:SF1">
    <property type="entry name" value="AAA+ ATPASE DOMAIN-CONTAINING PROTEIN"/>
    <property type="match status" value="1"/>
</dbReference>
<evidence type="ECO:0000313" key="6">
    <source>
        <dbReference type="Proteomes" id="UP000312594"/>
    </source>
</evidence>
<dbReference type="Pfam" id="PF13173">
    <property type="entry name" value="AAA_14"/>
    <property type="match status" value="1"/>
</dbReference>
<dbReference type="Pfam" id="PF13635">
    <property type="entry name" value="DUF4143"/>
    <property type="match status" value="1"/>
</dbReference>
<dbReference type="EMBL" id="PPTX01000023">
    <property type="protein sequence ID" value="RDB76149.1"/>
    <property type="molecule type" value="Genomic_DNA"/>
</dbReference>
<dbReference type="InterPro" id="IPR027417">
    <property type="entry name" value="P-loop_NTPase"/>
</dbReference>
<dbReference type="AlphaFoldDB" id="A0A369MQM2"/>
<reference evidence="3 5" key="2">
    <citation type="journal article" date="2018" name="Elife">
        <title>Discovery and characterization of a prevalent human gut bacterial enzyme sufficient for the inactivation of a family of plant toxins.</title>
        <authorList>
            <person name="Koppel N."/>
            <person name="Bisanz J.E."/>
            <person name="Pandelia M.E."/>
            <person name="Turnbaugh P.J."/>
            <person name="Balskus E.P."/>
        </authorList>
    </citation>
    <scope>NUCLEOTIDE SEQUENCE [LARGE SCALE GENOMIC DNA]</scope>
    <source>
        <strain evidence="3 5">MR1 #12</strain>
    </source>
</reference>
<comment type="caution">
    <text evidence="3">The sequence shown here is derived from an EMBL/GenBank/DDBJ whole genome shotgun (WGS) entry which is preliminary data.</text>
</comment>
<evidence type="ECO:0000259" key="2">
    <source>
        <dbReference type="Pfam" id="PF13635"/>
    </source>
</evidence>
<name>A0A369MQM2_EGGLN</name>
<evidence type="ECO:0000313" key="3">
    <source>
        <dbReference type="EMBL" id="RDB76149.1"/>
    </source>
</evidence>
<feature type="domain" description="AAA" evidence="1">
    <location>
        <begin position="23"/>
        <end position="149"/>
    </location>
</feature>
<dbReference type="GO" id="GO:0005524">
    <property type="term" value="F:ATP binding"/>
    <property type="evidence" value="ECO:0007669"/>
    <property type="project" value="UniProtKB-KW"/>
</dbReference>
<evidence type="ECO:0000259" key="1">
    <source>
        <dbReference type="Pfam" id="PF13173"/>
    </source>
</evidence>
<organism evidence="3 5">
    <name type="scientific">Eggerthella lenta</name>
    <name type="common">Eubacterium lentum</name>
    <dbReference type="NCBI Taxonomy" id="84112"/>
    <lineage>
        <taxon>Bacteria</taxon>
        <taxon>Bacillati</taxon>
        <taxon>Actinomycetota</taxon>
        <taxon>Coriobacteriia</taxon>
        <taxon>Eggerthellales</taxon>
        <taxon>Eggerthellaceae</taxon>
        <taxon>Eggerthella</taxon>
    </lineage>
</organism>
<protein>
    <submittedName>
        <fullName evidence="3">ATP-binding protein</fullName>
    </submittedName>
</protein>
<accession>A0A369MQM2</accession>
<evidence type="ECO:0000313" key="4">
    <source>
        <dbReference type="EMBL" id="TNU90379.1"/>
    </source>
</evidence>
<feature type="domain" description="DUF4143" evidence="2">
    <location>
        <begin position="195"/>
        <end position="352"/>
    </location>
</feature>
<dbReference type="SUPFAM" id="SSF52540">
    <property type="entry name" value="P-loop containing nucleoside triphosphate hydrolases"/>
    <property type="match status" value="1"/>
</dbReference>
<proteinExistence type="predicted"/>
<dbReference type="Proteomes" id="UP000312594">
    <property type="component" value="Unassembled WGS sequence"/>
</dbReference>
<dbReference type="Proteomes" id="UP000253752">
    <property type="component" value="Unassembled WGS sequence"/>
</dbReference>
<gene>
    <name evidence="3" type="ORF">C1872_12960</name>
    <name evidence="4" type="ORF">FIC87_08765</name>
</gene>
<evidence type="ECO:0000313" key="5">
    <source>
        <dbReference type="Proteomes" id="UP000253752"/>
    </source>
</evidence>
<reference evidence="4" key="3">
    <citation type="submission" date="2019-06" db="EMBL/GenBank/DDBJ databases">
        <authorList>
            <person name="Bisanz J.E."/>
            <person name="Turnbaugh P.J."/>
        </authorList>
    </citation>
    <scope>NUCLEOTIDE SEQUENCE</scope>
    <source>
        <strain evidence="4">SECO-MT75m2</strain>
    </source>
</reference>
<reference evidence="4 6" key="1">
    <citation type="journal article" date="2005" name="Appl. Environ. Microbiol.">
        <title>Intestinal bacterial communities that produce active estrogen-like compounds enterodiol and enterolactone in humans.</title>
        <authorList>
            <person name="Clavel T."/>
            <person name="Henderson G."/>
            <person name="Alpert C.A."/>
            <person name="Philippe C."/>
            <person name="Rigottier-Gois L."/>
            <person name="Dore J."/>
            <person name="Blaut M."/>
        </authorList>
    </citation>
    <scope>NUCLEOTIDE SEQUENCE [LARGE SCALE GENOMIC DNA]</scope>
    <source>
        <strain evidence="4 6">SECO-MT75m2</strain>
    </source>
</reference>
<dbReference type="RefSeq" id="WP_009306128.1">
    <property type="nucleotide sequence ID" value="NZ_CABHNG010000029.1"/>
</dbReference>
<keyword evidence="3" id="KW-0067">ATP-binding</keyword>